<keyword evidence="3" id="KW-0812">Transmembrane</keyword>
<dbReference type="GO" id="GO:0043529">
    <property type="term" value="C:GET complex"/>
    <property type="evidence" value="ECO:0007669"/>
    <property type="project" value="TreeGrafter"/>
</dbReference>
<evidence type="ECO:0000256" key="8">
    <source>
        <dbReference type="SAM" id="SignalP"/>
    </source>
</evidence>
<evidence type="ECO:0000256" key="7">
    <source>
        <dbReference type="SAM" id="Coils"/>
    </source>
</evidence>
<comment type="similarity">
    <text evidence="2">Belongs to the WRB/GET1 family.</text>
</comment>
<sequence length="177" mass="19590">MFLFVTIAVLCLLLTIVGDLVKLLQLSKIFRCVSGSASSDELQQQLKEAREKVERIRQGSAGTSHYTYTVKLMRAENELKTIQAKLRSEDNMLRLKGASVELVVGYLLKGILSLALFIITVRNRYAPVIVFNENISFEPLGGLLSFPTGVPNAISVPFWALSCNSAFRLILNALKGK</sequence>
<dbReference type="OrthoDB" id="69461at2759"/>
<reference evidence="11" key="2">
    <citation type="submission" date="2025-04" db="UniProtKB">
        <authorList>
            <consortium name="RefSeq"/>
        </authorList>
    </citation>
    <scope>IDENTIFICATION</scope>
    <source>
        <strain evidence="11">Punador</strain>
    </source>
</reference>
<keyword evidence="7" id="KW-0175">Coiled coil</keyword>
<dbReference type="EMBL" id="GAKP01001303">
    <property type="protein sequence ID" value="JAC57649.1"/>
    <property type="molecule type" value="Transcribed_RNA"/>
</dbReference>
<evidence type="ECO:0000313" key="10">
    <source>
        <dbReference type="Proteomes" id="UP001652620"/>
    </source>
</evidence>
<dbReference type="InterPro" id="IPR028945">
    <property type="entry name" value="Get1"/>
</dbReference>
<keyword evidence="6" id="KW-0472">Membrane</keyword>
<dbReference type="GO" id="GO:0071816">
    <property type="term" value="P:tail-anchored membrane protein insertion into ER membrane"/>
    <property type="evidence" value="ECO:0007669"/>
    <property type="project" value="InterPro"/>
</dbReference>
<dbReference type="Proteomes" id="UP001652620">
    <property type="component" value="Chromosome 2"/>
</dbReference>
<dbReference type="Pfam" id="PF04420">
    <property type="entry name" value="CHD5"/>
    <property type="match status" value="1"/>
</dbReference>
<keyword evidence="11" id="KW-0675">Receptor</keyword>
<name>A0A034WSM8_BACDO</name>
<evidence type="ECO:0000256" key="6">
    <source>
        <dbReference type="ARBA" id="ARBA00023136"/>
    </source>
</evidence>
<evidence type="ECO:0000256" key="2">
    <source>
        <dbReference type="ARBA" id="ARBA00010799"/>
    </source>
</evidence>
<feature type="coiled-coil region" evidence="7">
    <location>
        <begin position="39"/>
        <end position="92"/>
    </location>
</feature>
<evidence type="ECO:0000313" key="9">
    <source>
        <dbReference type="EMBL" id="JAC57649.1"/>
    </source>
</evidence>
<feature type="chain" id="PRO_5044537634" evidence="8">
    <location>
        <begin position="19"/>
        <end position="177"/>
    </location>
</feature>
<dbReference type="GeneID" id="105222128"/>
<protein>
    <submittedName>
        <fullName evidence="11">Tail-anchored protein insertion receptor WRB</fullName>
    </submittedName>
</protein>
<proteinExistence type="inferred from homology"/>
<dbReference type="GO" id="GO:0005789">
    <property type="term" value="C:endoplasmic reticulum membrane"/>
    <property type="evidence" value="ECO:0007669"/>
    <property type="project" value="UniProtKB-SubCell"/>
</dbReference>
<accession>A0A034WSM8</accession>
<dbReference type="PANTHER" id="PTHR42650">
    <property type="entry name" value="TAIL-ANCHORED PROTEIN INSERTION RECEPTOR WRB"/>
    <property type="match status" value="1"/>
</dbReference>
<reference evidence="10" key="3">
    <citation type="submission" date="2025-05" db="UniProtKB">
        <authorList>
            <consortium name="RefSeq"/>
        </authorList>
    </citation>
    <scope>NUCLEOTIDE SEQUENCE [LARGE SCALE GENOMIC DNA]</scope>
</reference>
<dbReference type="RefSeq" id="XP_011197632.1">
    <property type="nucleotide sequence ID" value="XM_011199330.3"/>
</dbReference>
<dbReference type="PANTHER" id="PTHR42650:SF1">
    <property type="entry name" value="GUIDED ENTRY OF TAIL-ANCHORED PROTEINS FACTOR 1"/>
    <property type="match status" value="1"/>
</dbReference>
<dbReference type="KEGG" id="bdr:105222128"/>
<keyword evidence="8" id="KW-0732">Signal</keyword>
<keyword evidence="4" id="KW-0256">Endoplasmic reticulum</keyword>
<dbReference type="SMR" id="A0A034WSM8"/>
<evidence type="ECO:0000256" key="1">
    <source>
        <dbReference type="ARBA" id="ARBA00004586"/>
    </source>
</evidence>
<comment type="subcellular location">
    <subcellularLocation>
        <location evidence="1">Endoplasmic reticulum membrane</location>
    </subcellularLocation>
</comment>
<evidence type="ECO:0000313" key="11">
    <source>
        <dbReference type="RefSeq" id="XP_011197632.1"/>
    </source>
</evidence>
<dbReference type="GO" id="GO:0043495">
    <property type="term" value="F:protein-membrane adaptor activity"/>
    <property type="evidence" value="ECO:0007669"/>
    <property type="project" value="TreeGrafter"/>
</dbReference>
<dbReference type="OMA" id="ARKIKTM"/>
<evidence type="ECO:0000256" key="3">
    <source>
        <dbReference type="ARBA" id="ARBA00022692"/>
    </source>
</evidence>
<reference evidence="9" key="1">
    <citation type="journal article" date="2014" name="BMC Genomics">
        <title>Characterizing the developmental transcriptome of the oriental fruit fly, Bactrocera dorsalis (Diptera: Tephritidae) through comparative genomic analysis with Drosophila melanogaster utilizing modENCODE datasets.</title>
        <authorList>
            <person name="Geib S.M."/>
            <person name="Calla B."/>
            <person name="Hall B."/>
            <person name="Hou S."/>
            <person name="Manoukis N.C."/>
        </authorList>
    </citation>
    <scope>NUCLEOTIDE SEQUENCE</scope>
    <source>
        <strain evidence="9">Punador</strain>
    </source>
</reference>
<evidence type="ECO:0000256" key="5">
    <source>
        <dbReference type="ARBA" id="ARBA00022989"/>
    </source>
</evidence>
<keyword evidence="10" id="KW-1185">Reference proteome</keyword>
<feature type="signal peptide" evidence="8">
    <location>
        <begin position="1"/>
        <end position="18"/>
    </location>
</feature>
<evidence type="ECO:0000256" key="4">
    <source>
        <dbReference type="ARBA" id="ARBA00022824"/>
    </source>
</evidence>
<organism evidence="9">
    <name type="scientific">Bactrocera dorsalis</name>
    <name type="common">Oriental fruit fly</name>
    <name type="synonym">Dacus dorsalis</name>
    <dbReference type="NCBI Taxonomy" id="27457"/>
    <lineage>
        <taxon>Eukaryota</taxon>
        <taxon>Metazoa</taxon>
        <taxon>Ecdysozoa</taxon>
        <taxon>Arthropoda</taxon>
        <taxon>Hexapoda</taxon>
        <taxon>Insecta</taxon>
        <taxon>Pterygota</taxon>
        <taxon>Neoptera</taxon>
        <taxon>Endopterygota</taxon>
        <taxon>Diptera</taxon>
        <taxon>Brachycera</taxon>
        <taxon>Muscomorpha</taxon>
        <taxon>Tephritoidea</taxon>
        <taxon>Tephritidae</taxon>
        <taxon>Bactrocera</taxon>
        <taxon>Bactrocera</taxon>
    </lineage>
</organism>
<keyword evidence="5" id="KW-1133">Transmembrane helix</keyword>
<dbReference type="AlphaFoldDB" id="A0A034WSM8"/>
<gene>
    <name evidence="11" type="primary">LOC105222128</name>
</gene>